<dbReference type="Pfam" id="PF02872">
    <property type="entry name" value="5_nucleotid_C"/>
    <property type="match status" value="1"/>
</dbReference>
<dbReference type="GO" id="GO:0016787">
    <property type="term" value="F:hydrolase activity"/>
    <property type="evidence" value="ECO:0007669"/>
    <property type="project" value="UniProtKB-KW"/>
</dbReference>
<dbReference type="InterPro" id="IPR006179">
    <property type="entry name" value="5_nucleotidase/apyrase"/>
</dbReference>
<feature type="chain" id="PRO_5033098161" evidence="1">
    <location>
        <begin position="24"/>
        <end position="306"/>
    </location>
</feature>
<protein>
    <submittedName>
        <fullName evidence="3">LysM peptidoglycan-binding domain-containing protein</fullName>
    </submittedName>
</protein>
<keyword evidence="1" id="KW-0547">Nucleotide-binding</keyword>
<dbReference type="Proteomes" id="UP000665020">
    <property type="component" value="Chromosome"/>
</dbReference>
<feature type="signal peptide" evidence="1">
    <location>
        <begin position="1"/>
        <end position="23"/>
    </location>
</feature>
<dbReference type="GO" id="GO:0009166">
    <property type="term" value="P:nucleotide catabolic process"/>
    <property type="evidence" value="ECO:0007669"/>
    <property type="project" value="InterPro"/>
</dbReference>
<dbReference type="PANTHER" id="PTHR11575">
    <property type="entry name" value="5'-NUCLEOTIDASE-RELATED"/>
    <property type="match status" value="1"/>
</dbReference>
<reference evidence="3" key="1">
    <citation type="submission" date="2019-12" db="EMBL/GenBank/DDBJ databases">
        <authorList>
            <person name="zhang j."/>
            <person name="sun C.M."/>
        </authorList>
    </citation>
    <scope>NUCLEOTIDE SEQUENCE</scope>
    <source>
        <strain evidence="3">NS-1</strain>
    </source>
</reference>
<dbReference type="Pfam" id="PF01476">
    <property type="entry name" value="LysM"/>
    <property type="match status" value="1"/>
</dbReference>
<dbReference type="SUPFAM" id="SSF54106">
    <property type="entry name" value="LysM domain"/>
    <property type="match status" value="1"/>
</dbReference>
<accession>A0A8A7K7B8</accession>
<dbReference type="PROSITE" id="PS51782">
    <property type="entry name" value="LYSM"/>
    <property type="match status" value="1"/>
</dbReference>
<dbReference type="CDD" id="cd00118">
    <property type="entry name" value="LysM"/>
    <property type="match status" value="1"/>
</dbReference>
<dbReference type="PANTHER" id="PTHR11575:SF24">
    <property type="entry name" value="5'-NUCLEOTIDASE"/>
    <property type="match status" value="1"/>
</dbReference>
<name>A0A8A7K7B8_9FIRM</name>
<dbReference type="Gene3D" id="3.10.350.10">
    <property type="entry name" value="LysM domain"/>
    <property type="match status" value="1"/>
</dbReference>
<proteinExistence type="inferred from homology"/>
<dbReference type="SUPFAM" id="SSF55816">
    <property type="entry name" value="5'-nucleotidase (syn. UDP-sugar hydrolase), C-terminal domain"/>
    <property type="match status" value="1"/>
</dbReference>
<dbReference type="SMART" id="SM00257">
    <property type="entry name" value="LysM"/>
    <property type="match status" value="1"/>
</dbReference>
<evidence type="ECO:0000256" key="1">
    <source>
        <dbReference type="RuleBase" id="RU362119"/>
    </source>
</evidence>
<evidence type="ECO:0000259" key="2">
    <source>
        <dbReference type="PROSITE" id="PS51782"/>
    </source>
</evidence>
<dbReference type="Gene3D" id="3.90.780.10">
    <property type="entry name" value="5'-Nucleotidase, C-terminal domain"/>
    <property type="match status" value="1"/>
</dbReference>
<comment type="similarity">
    <text evidence="1">Belongs to the 5'-nucleotidase family.</text>
</comment>
<keyword evidence="1" id="KW-0732">Signal</keyword>
<keyword evidence="1" id="KW-0378">Hydrolase</keyword>
<dbReference type="InterPro" id="IPR018392">
    <property type="entry name" value="LysM"/>
</dbReference>
<dbReference type="InterPro" id="IPR008334">
    <property type="entry name" value="5'-Nucleotdase_C"/>
</dbReference>
<dbReference type="KEGG" id="ifn:GM661_03290"/>
<gene>
    <name evidence="3" type="ORF">GM661_03290</name>
</gene>
<evidence type="ECO:0000313" key="4">
    <source>
        <dbReference type="Proteomes" id="UP000665020"/>
    </source>
</evidence>
<dbReference type="InterPro" id="IPR036779">
    <property type="entry name" value="LysM_dom_sf"/>
</dbReference>
<keyword evidence="4" id="KW-1185">Reference proteome</keyword>
<dbReference type="EMBL" id="CP046640">
    <property type="protein sequence ID" value="QTL97070.1"/>
    <property type="molecule type" value="Genomic_DNA"/>
</dbReference>
<evidence type="ECO:0000313" key="3">
    <source>
        <dbReference type="EMBL" id="QTL97070.1"/>
    </source>
</evidence>
<dbReference type="GO" id="GO:0000166">
    <property type="term" value="F:nucleotide binding"/>
    <property type="evidence" value="ECO:0007669"/>
    <property type="project" value="UniProtKB-KW"/>
</dbReference>
<organism evidence="3 4">
    <name type="scientific">Iocasia fonsfrigidae</name>
    <dbReference type="NCBI Taxonomy" id="2682810"/>
    <lineage>
        <taxon>Bacteria</taxon>
        <taxon>Bacillati</taxon>
        <taxon>Bacillota</taxon>
        <taxon>Clostridia</taxon>
        <taxon>Halanaerobiales</taxon>
        <taxon>Halanaerobiaceae</taxon>
        <taxon>Iocasia</taxon>
    </lineage>
</organism>
<dbReference type="PRINTS" id="PR01607">
    <property type="entry name" value="APYRASEFAMLY"/>
</dbReference>
<dbReference type="InterPro" id="IPR036907">
    <property type="entry name" value="5'-Nucleotdase_C_sf"/>
</dbReference>
<sequence>MFLKQSIVIVVFFTLLFSLTVLATEKSSENGGDIDSINIEDDQEIINLKKEIEEKNKEDYSKVVSSTIYFLNGEKTDVRTSETNLGNLIADAILANIEADLAFINSKGINASIDRGLITKGDVLNVLPSKDRVVVKKIKGADLLKIIEYSLSKYPDAEGVFPQVSGIKIIFTQDNTSQNRVLKVWINDLLLEEEKYYLVATNDFLAAGGDGFETFKKAKTIQEGERLDQIFIKYIREKEIIKSKVTGRIIPVSTYKNYFVYEVKKGDSLWKIASKFKVSIDEIAEVNSIKNKRLIYSGQNLLIPNN</sequence>
<dbReference type="AlphaFoldDB" id="A0A8A7K7B8"/>
<feature type="domain" description="LysM" evidence="2">
    <location>
        <begin position="259"/>
        <end position="303"/>
    </location>
</feature>